<dbReference type="SUPFAM" id="SSF63829">
    <property type="entry name" value="Calcium-dependent phosphotriesterase"/>
    <property type="match status" value="1"/>
</dbReference>
<organism evidence="1 2">
    <name type="scientific">Brevinema andersonii</name>
    <dbReference type="NCBI Taxonomy" id="34097"/>
    <lineage>
        <taxon>Bacteria</taxon>
        <taxon>Pseudomonadati</taxon>
        <taxon>Spirochaetota</taxon>
        <taxon>Spirochaetia</taxon>
        <taxon>Brevinematales</taxon>
        <taxon>Brevinemataceae</taxon>
        <taxon>Brevinema</taxon>
    </lineage>
</organism>
<gene>
    <name evidence="1" type="ORF">SAMN02745150_00190</name>
</gene>
<dbReference type="Gene3D" id="1.25.40.10">
    <property type="entry name" value="Tetratricopeptide repeat domain"/>
    <property type="match status" value="1"/>
</dbReference>
<dbReference type="InterPro" id="IPR011990">
    <property type="entry name" value="TPR-like_helical_dom_sf"/>
</dbReference>
<name>A0A1I1D179_BREAD</name>
<dbReference type="RefSeq" id="WP_092317340.1">
    <property type="nucleotide sequence ID" value="NZ_FOKY01000001.1"/>
</dbReference>
<evidence type="ECO:0000313" key="1">
    <source>
        <dbReference type="EMBL" id="SFB68564.1"/>
    </source>
</evidence>
<accession>A0A1I1D179</accession>
<dbReference type="STRING" id="34097.SAMN02745150_00190"/>
<evidence type="ECO:0008006" key="3">
    <source>
        <dbReference type="Google" id="ProtNLM"/>
    </source>
</evidence>
<reference evidence="2" key="1">
    <citation type="submission" date="2016-10" db="EMBL/GenBank/DDBJ databases">
        <authorList>
            <person name="Varghese N."/>
            <person name="Submissions S."/>
        </authorList>
    </citation>
    <scope>NUCLEOTIDE SEQUENCE [LARGE SCALE GENOMIC DNA]</scope>
    <source>
        <strain evidence="2">ATCC 43811</strain>
    </source>
</reference>
<dbReference type="SUPFAM" id="SSF48452">
    <property type="entry name" value="TPR-like"/>
    <property type="match status" value="1"/>
</dbReference>
<dbReference type="InterPro" id="IPR015943">
    <property type="entry name" value="WD40/YVTN_repeat-like_dom_sf"/>
</dbReference>
<evidence type="ECO:0000313" key="2">
    <source>
        <dbReference type="Proteomes" id="UP000240042"/>
    </source>
</evidence>
<dbReference type="OrthoDB" id="375221at2"/>
<dbReference type="Proteomes" id="UP000240042">
    <property type="component" value="Unassembled WGS sequence"/>
</dbReference>
<proteinExistence type="predicted"/>
<dbReference type="EMBL" id="FOKY01000001">
    <property type="protein sequence ID" value="SFB68564.1"/>
    <property type="molecule type" value="Genomic_DNA"/>
</dbReference>
<dbReference type="Gene3D" id="2.130.10.10">
    <property type="entry name" value="YVTN repeat-like/Quinoprotein amine dehydrogenase"/>
    <property type="match status" value="2"/>
</dbReference>
<dbReference type="AlphaFoldDB" id="A0A1I1D179"/>
<keyword evidence="2" id="KW-1185">Reference proteome</keyword>
<protein>
    <recommendedName>
        <fullName evidence="3">Two component regulator propeller</fullName>
    </recommendedName>
</protein>
<sequence>MAPVLKITALLFLPLWVYAVDFEDIKKLPVQQYELTDIITKLYQKNELPLLDRWKDLAPASFKQVDFVKAYVLAGDRAIQRKQFDEAIVYYIRAYQHIGRHPQKIYAAYQAAFYLYAQQKRAEALFYINRAVEELIYLKNKSVLKDDIFILKRRIVWRYFSRMDALPDNAVSAIAFDGDDVWIGLWSGGVARFTRSSSELEIFNPRNSALPSFYIRDILVQKDRVWAATQSGLAYYDKKSSQWIKIPQFADTRFKRFIFENGSFYAATLYRGVFRSADGIAWTNIISSKSISDLLKIDDKLFVASPDQGIFVYQNNKLTPFLSNVTAHTFLPGESNNEFWIGTYGQGLLRLDKDSGKIIRQYGYKELNSDYIESLAFVDGNLWIGTLGAGATVFDGKNWHRLSLKDGLPDLNVTTITRERSHLWFGTLAGGIGIYLFQEEAPIQGAFYD</sequence>